<dbReference type="SUPFAM" id="SSF54909">
    <property type="entry name" value="Dimeric alpha+beta barrel"/>
    <property type="match status" value="1"/>
</dbReference>
<keyword evidence="3" id="KW-1185">Reference proteome</keyword>
<gene>
    <name evidence="2" type="ORF">D3H35_06435</name>
</gene>
<dbReference type="InterPro" id="IPR050404">
    <property type="entry name" value="Heme-degrading_MO"/>
</dbReference>
<dbReference type="InterPro" id="IPR011008">
    <property type="entry name" value="Dimeric_a/b-barrel"/>
</dbReference>
<organism evidence="2 3">
    <name type="scientific">Cohnella faecalis</name>
    <dbReference type="NCBI Taxonomy" id="2315694"/>
    <lineage>
        <taxon>Bacteria</taxon>
        <taxon>Bacillati</taxon>
        <taxon>Bacillota</taxon>
        <taxon>Bacilli</taxon>
        <taxon>Bacillales</taxon>
        <taxon>Paenibacillaceae</taxon>
        <taxon>Cohnella</taxon>
    </lineage>
</organism>
<name>A0A398CPY3_9BACL</name>
<dbReference type="Proteomes" id="UP000266340">
    <property type="component" value="Unassembled WGS sequence"/>
</dbReference>
<dbReference type="PANTHER" id="PTHR34474">
    <property type="entry name" value="SIGNAL TRANSDUCTION PROTEIN TRAP"/>
    <property type="match status" value="1"/>
</dbReference>
<reference evidence="2 3" key="1">
    <citation type="submission" date="2018-09" db="EMBL/GenBank/DDBJ databases">
        <title>Cohnella cavernae sp. nov., isolated from a karst cave.</title>
        <authorList>
            <person name="Zhu H."/>
        </authorList>
    </citation>
    <scope>NUCLEOTIDE SEQUENCE [LARGE SCALE GENOMIC DNA]</scope>
    <source>
        <strain evidence="2 3">K2E09-144</strain>
    </source>
</reference>
<dbReference type="Gene3D" id="3.30.70.100">
    <property type="match status" value="1"/>
</dbReference>
<protein>
    <submittedName>
        <fullName evidence="2">Antibiotic biosynthesis monooxygenase</fullName>
    </submittedName>
</protein>
<sequence>MIVVINTIQVKPGYGDVMKERFRSPKSVHTFPGFVRMELLRTEGTEQYEEYQVCTTWESKDAFDGWAQSDSFKQAHARRQEDRAGSSEMVVGNKITIHEVLFSHLPALQAH</sequence>
<evidence type="ECO:0000313" key="3">
    <source>
        <dbReference type="Proteomes" id="UP000266340"/>
    </source>
</evidence>
<proteinExistence type="predicted"/>
<dbReference type="RefSeq" id="WP_119148293.1">
    <property type="nucleotide sequence ID" value="NZ_JBHSOV010000042.1"/>
</dbReference>
<dbReference type="OrthoDB" id="384737at2"/>
<dbReference type="PANTHER" id="PTHR34474:SF2">
    <property type="entry name" value="SIGNAL TRANSDUCTION PROTEIN TRAP"/>
    <property type="match status" value="1"/>
</dbReference>
<accession>A0A398CPY3</accession>
<dbReference type="PROSITE" id="PS51725">
    <property type="entry name" value="ABM"/>
    <property type="match status" value="1"/>
</dbReference>
<dbReference type="Pfam" id="PF03992">
    <property type="entry name" value="ABM"/>
    <property type="match status" value="1"/>
</dbReference>
<dbReference type="GO" id="GO:0004497">
    <property type="term" value="F:monooxygenase activity"/>
    <property type="evidence" value="ECO:0007669"/>
    <property type="project" value="UniProtKB-KW"/>
</dbReference>
<dbReference type="AlphaFoldDB" id="A0A398CPY3"/>
<dbReference type="InterPro" id="IPR007138">
    <property type="entry name" value="ABM_dom"/>
</dbReference>
<evidence type="ECO:0000313" key="2">
    <source>
        <dbReference type="EMBL" id="RIE04250.1"/>
    </source>
</evidence>
<dbReference type="EMBL" id="QXJM01000027">
    <property type="protein sequence ID" value="RIE04250.1"/>
    <property type="molecule type" value="Genomic_DNA"/>
</dbReference>
<keyword evidence="2" id="KW-0503">Monooxygenase</keyword>
<keyword evidence="2" id="KW-0560">Oxidoreductase</keyword>
<evidence type="ECO:0000259" key="1">
    <source>
        <dbReference type="PROSITE" id="PS51725"/>
    </source>
</evidence>
<comment type="caution">
    <text evidence="2">The sequence shown here is derived from an EMBL/GenBank/DDBJ whole genome shotgun (WGS) entry which is preliminary data.</text>
</comment>
<feature type="domain" description="ABM" evidence="1">
    <location>
        <begin position="2"/>
        <end position="91"/>
    </location>
</feature>